<organism evidence="1 2">
    <name type="scientific">Persea americana</name>
    <name type="common">Avocado</name>
    <dbReference type="NCBI Taxonomy" id="3435"/>
    <lineage>
        <taxon>Eukaryota</taxon>
        <taxon>Viridiplantae</taxon>
        <taxon>Streptophyta</taxon>
        <taxon>Embryophyta</taxon>
        <taxon>Tracheophyta</taxon>
        <taxon>Spermatophyta</taxon>
        <taxon>Magnoliopsida</taxon>
        <taxon>Magnoliidae</taxon>
        <taxon>Laurales</taxon>
        <taxon>Lauraceae</taxon>
        <taxon>Persea</taxon>
    </lineage>
</organism>
<dbReference type="EMBL" id="CM056814">
    <property type="protein sequence ID" value="KAJ8627783.1"/>
    <property type="molecule type" value="Genomic_DNA"/>
</dbReference>
<keyword evidence="2" id="KW-1185">Reference proteome</keyword>
<protein>
    <submittedName>
        <fullName evidence="1">Uncharacterized protein</fullName>
    </submittedName>
</protein>
<reference evidence="1 2" key="1">
    <citation type="journal article" date="2022" name="Hortic Res">
        <title>A haplotype resolved chromosomal level avocado genome allows analysis of novel avocado genes.</title>
        <authorList>
            <person name="Nath O."/>
            <person name="Fletcher S.J."/>
            <person name="Hayward A."/>
            <person name="Shaw L.M."/>
            <person name="Masouleh A.K."/>
            <person name="Furtado A."/>
            <person name="Henry R.J."/>
            <person name="Mitter N."/>
        </authorList>
    </citation>
    <scope>NUCLEOTIDE SEQUENCE [LARGE SCALE GENOMIC DNA]</scope>
    <source>
        <strain evidence="2">cv. Hass</strain>
    </source>
</reference>
<dbReference type="Proteomes" id="UP001234297">
    <property type="component" value="Chromosome 6"/>
</dbReference>
<name>A0ACC2L325_PERAE</name>
<evidence type="ECO:0000313" key="1">
    <source>
        <dbReference type="EMBL" id="KAJ8627783.1"/>
    </source>
</evidence>
<accession>A0ACC2L325</accession>
<proteinExistence type="predicted"/>
<gene>
    <name evidence="1" type="ORF">MRB53_021090</name>
</gene>
<evidence type="ECO:0000313" key="2">
    <source>
        <dbReference type="Proteomes" id="UP001234297"/>
    </source>
</evidence>
<sequence length="305" mass="35071">MNNYEDCWWAHGQIRDSGIAQVHNPDSTHRMNDMVHDIAGPYFDWEQDREQVMNSDAKAFFQLLDENSESLWPGCTKQTTLFAVATLLNIKADHNMSHECFESLLKAIKNHPFQRNKENFRKGKVENDMPAPRLSGTEMLDHVMRLPVIQFEKGIRVDRHGIADIDVHRSTYVNAPFVLPTQTLQVYYTPTPIRKRDRPPADWQVVIHTPARTHVQLVDGDFYQAEMLHRPPVINVDDNNELNQLVGGDEPDELDPESVPVPVNSDTEEEELLTEIDTDTESKEDDGYESPHDVQDDSESDNDFH</sequence>
<comment type="caution">
    <text evidence="1">The sequence shown here is derived from an EMBL/GenBank/DDBJ whole genome shotgun (WGS) entry which is preliminary data.</text>
</comment>